<dbReference type="InterPro" id="IPR018193">
    <property type="entry name" value="Glyc_kinase_flavodox-like_fold"/>
</dbReference>
<dbReference type="AlphaFoldDB" id="A0A839NCP5"/>
<name>A0A839NCP5_9MICO</name>
<evidence type="ECO:0000256" key="1">
    <source>
        <dbReference type="SAM" id="Phobius"/>
    </source>
</evidence>
<reference evidence="2 3" key="1">
    <citation type="submission" date="2020-08" db="EMBL/GenBank/DDBJ databases">
        <title>Sequencing the genomes of 1000 actinobacteria strains.</title>
        <authorList>
            <person name="Klenk H.-P."/>
        </authorList>
    </citation>
    <scope>NUCLEOTIDE SEQUENCE [LARGE SCALE GENOMIC DNA]</scope>
    <source>
        <strain evidence="2 3">DSM 105369</strain>
    </source>
</reference>
<organism evidence="2 3">
    <name type="scientific">Flexivirga oryzae</name>
    <dbReference type="NCBI Taxonomy" id="1794944"/>
    <lineage>
        <taxon>Bacteria</taxon>
        <taxon>Bacillati</taxon>
        <taxon>Actinomycetota</taxon>
        <taxon>Actinomycetes</taxon>
        <taxon>Micrococcales</taxon>
        <taxon>Dermacoccaceae</taxon>
        <taxon>Flexivirga</taxon>
    </lineage>
</organism>
<gene>
    <name evidence="2" type="ORF">FHU39_002316</name>
</gene>
<dbReference type="Proteomes" id="UP000559182">
    <property type="component" value="Unassembled WGS sequence"/>
</dbReference>
<evidence type="ECO:0000313" key="2">
    <source>
        <dbReference type="EMBL" id="MBB2892332.1"/>
    </source>
</evidence>
<keyword evidence="2" id="KW-0808">Transferase</keyword>
<dbReference type="EC" id="2.7.1.31" evidence="2"/>
<dbReference type="PANTHER" id="PTHR21599:SF0">
    <property type="entry name" value="GLYCERATE KINASE"/>
    <property type="match status" value="1"/>
</dbReference>
<feature type="transmembrane region" description="Helical" evidence="1">
    <location>
        <begin position="23"/>
        <end position="44"/>
    </location>
</feature>
<dbReference type="GO" id="GO:0008887">
    <property type="term" value="F:glycerate kinase activity"/>
    <property type="evidence" value="ECO:0007669"/>
    <property type="project" value="UniProtKB-EC"/>
</dbReference>
<proteinExistence type="predicted"/>
<accession>A0A839NCP5</accession>
<keyword evidence="2" id="KW-0418">Kinase</keyword>
<protein>
    <submittedName>
        <fullName evidence="2">Glycerate kinase</fullName>
        <ecNumber evidence="2">2.7.1.31</ecNumber>
    </submittedName>
</protein>
<comment type="caution">
    <text evidence="2">The sequence shown here is derived from an EMBL/GenBank/DDBJ whole genome shotgun (WGS) entry which is preliminary data.</text>
</comment>
<keyword evidence="1" id="KW-0472">Membrane</keyword>
<dbReference type="SUPFAM" id="SSF110738">
    <property type="entry name" value="Glycerate kinase I"/>
    <property type="match status" value="1"/>
</dbReference>
<dbReference type="PANTHER" id="PTHR21599">
    <property type="entry name" value="GLYCERATE KINASE"/>
    <property type="match status" value="1"/>
</dbReference>
<dbReference type="Pfam" id="PF02595">
    <property type="entry name" value="Gly_kinase"/>
    <property type="match status" value="1"/>
</dbReference>
<sequence length="474" mass="49029">MITPGTREMTYDTDGSFGSEPRVLAALLAWMAWAAAVLVGLGVLGDPAVAQDFETGSHTRSTGGALLAIPLLYLAALVLGCVSVTKPSTGRTISFVVLLCVGALRATDPVRHGPGLTPPRRPRRASHTLVAVTMRVLLCSDRWGPLPATDVTSAIAAGWHDRQPGAEVLPLPFSSGGTGFVDCLAASLPATPDEVWRLRADTTDYLDGGLLTPDGDSGPLGSAIATSIDDGARRIVIGIGEADGVDGGAGLIHSLGGSADLREALPRAAERTRGVRLVAAYRGDTPLLGLKGASASAVGTLGWTRQQAQDHERRIGEFADNVRRILPPRTDLLSGRTPRLDLEPGSGAGGGAGFALAAIGARLLPGADVFADAVGLRDRVAGADLVVVGTQVFDWRSLGYDTVATVVEAAVDDATPAILLAHEVEVGRRETMSLGASAAYGIVDPRSLRSREDTDLLTGLTALARRVAGTWSAV</sequence>
<dbReference type="Gene3D" id="3.90.1510.10">
    <property type="entry name" value="Glycerate kinase, domain 2"/>
    <property type="match status" value="1"/>
</dbReference>
<dbReference type="RefSeq" id="WP_183320465.1">
    <property type="nucleotide sequence ID" value="NZ_JACHVQ010000001.1"/>
</dbReference>
<dbReference type="InterPro" id="IPR004381">
    <property type="entry name" value="Glycerate_kinase"/>
</dbReference>
<feature type="transmembrane region" description="Helical" evidence="1">
    <location>
        <begin position="65"/>
        <end position="85"/>
    </location>
</feature>
<evidence type="ECO:0000313" key="3">
    <source>
        <dbReference type="Proteomes" id="UP000559182"/>
    </source>
</evidence>
<keyword evidence="1" id="KW-0812">Transmembrane</keyword>
<dbReference type="EMBL" id="JACHVQ010000001">
    <property type="protein sequence ID" value="MBB2892332.1"/>
    <property type="molecule type" value="Genomic_DNA"/>
</dbReference>
<keyword evidence="1" id="KW-1133">Transmembrane helix</keyword>
<keyword evidence="3" id="KW-1185">Reference proteome</keyword>
<dbReference type="InterPro" id="IPR036129">
    <property type="entry name" value="Glycerate_kinase_sf"/>
</dbReference>
<dbReference type="GO" id="GO:0031388">
    <property type="term" value="P:organic acid phosphorylation"/>
    <property type="evidence" value="ECO:0007669"/>
    <property type="project" value="InterPro"/>
</dbReference>